<dbReference type="Gene3D" id="3.40.50.720">
    <property type="entry name" value="NAD(P)-binding Rossmann-like Domain"/>
    <property type="match status" value="1"/>
</dbReference>
<gene>
    <name evidence="2" type="ORF">ACFQ34_04895</name>
</gene>
<dbReference type="SMART" id="SM00829">
    <property type="entry name" value="PKS_ER"/>
    <property type="match status" value="1"/>
</dbReference>
<dbReference type="PANTHER" id="PTHR43677:SF4">
    <property type="entry name" value="QUINONE OXIDOREDUCTASE-LIKE PROTEIN 2"/>
    <property type="match status" value="1"/>
</dbReference>
<dbReference type="InterPro" id="IPR020843">
    <property type="entry name" value="ER"/>
</dbReference>
<evidence type="ECO:0000259" key="1">
    <source>
        <dbReference type="SMART" id="SM00829"/>
    </source>
</evidence>
<feature type="domain" description="Enoyl reductase (ER)" evidence="1">
    <location>
        <begin position="17"/>
        <end position="328"/>
    </location>
</feature>
<dbReference type="InterPro" id="IPR051397">
    <property type="entry name" value="Zn-ADH-like_protein"/>
</dbReference>
<organism evidence="2 3">
    <name type="scientific">Pseudonocardia benzenivorans</name>
    <dbReference type="NCBI Taxonomy" id="228005"/>
    <lineage>
        <taxon>Bacteria</taxon>
        <taxon>Bacillati</taxon>
        <taxon>Actinomycetota</taxon>
        <taxon>Actinomycetes</taxon>
        <taxon>Pseudonocardiales</taxon>
        <taxon>Pseudonocardiaceae</taxon>
        <taxon>Pseudonocardia</taxon>
    </lineage>
</organism>
<dbReference type="EMBL" id="JBHTMB010000026">
    <property type="protein sequence ID" value="MFD1232612.1"/>
    <property type="molecule type" value="Genomic_DNA"/>
</dbReference>
<dbReference type="PANTHER" id="PTHR43677">
    <property type="entry name" value="SHORT-CHAIN DEHYDROGENASE/REDUCTASE"/>
    <property type="match status" value="1"/>
</dbReference>
<comment type="caution">
    <text evidence="2">The sequence shown here is derived from an EMBL/GenBank/DDBJ whole genome shotgun (WGS) entry which is preliminary data.</text>
</comment>
<dbReference type="Gene3D" id="3.90.180.10">
    <property type="entry name" value="Medium-chain alcohol dehydrogenases, catalytic domain"/>
    <property type="match status" value="1"/>
</dbReference>
<reference evidence="3" key="1">
    <citation type="journal article" date="2019" name="Int. J. Syst. Evol. Microbiol.">
        <title>The Global Catalogue of Microorganisms (GCM) 10K type strain sequencing project: providing services to taxonomists for standard genome sequencing and annotation.</title>
        <authorList>
            <consortium name="The Broad Institute Genomics Platform"/>
            <consortium name="The Broad Institute Genome Sequencing Center for Infectious Disease"/>
            <person name="Wu L."/>
            <person name="Ma J."/>
        </authorList>
    </citation>
    <scope>NUCLEOTIDE SEQUENCE [LARGE SCALE GENOMIC DNA]</scope>
    <source>
        <strain evidence="3">CCUG 49018</strain>
    </source>
</reference>
<dbReference type="Proteomes" id="UP001597182">
    <property type="component" value="Unassembled WGS sequence"/>
</dbReference>
<accession>A0ABW3VBV8</accession>
<dbReference type="SUPFAM" id="SSF51735">
    <property type="entry name" value="NAD(P)-binding Rossmann-fold domains"/>
    <property type="match status" value="1"/>
</dbReference>
<dbReference type="InterPro" id="IPR036291">
    <property type="entry name" value="NAD(P)-bd_dom_sf"/>
</dbReference>
<proteinExistence type="predicted"/>
<dbReference type="InterPro" id="IPR013154">
    <property type="entry name" value="ADH-like_N"/>
</dbReference>
<dbReference type="RefSeq" id="WP_339123072.1">
    <property type="nucleotide sequence ID" value="NZ_BAABKS010000085.1"/>
</dbReference>
<dbReference type="InterPro" id="IPR011032">
    <property type="entry name" value="GroES-like_sf"/>
</dbReference>
<dbReference type="InterPro" id="IPR013149">
    <property type="entry name" value="ADH-like_C"/>
</dbReference>
<protein>
    <submittedName>
        <fullName evidence="2">Zinc-binding alcohol dehydrogenase family protein</fullName>
    </submittedName>
</protein>
<dbReference type="SUPFAM" id="SSF50129">
    <property type="entry name" value="GroES-like"/>
    <property type="match status" value="1"/>
</dbReference>
<evidence type="ECO:0000313" key="2">
    <source>
        <dbReference type="EMBL" id="MFD1232612.1"/>
    </source>
</evidence>
<keyword evidence="3" id="KW-1185">Reference proteome</keyword>
<dbReference type="Pfam" id="PF00107">
    <property type="entry name" value="ADH_zinc_N"/>
    <property type="match status" value="1"/>
</dbReference>
<dbReference type="Pfam" id="PF08240">
    <property type="entry name" value="ADH_N"/>
    <property type="match status" value="1"/>
</dbReference>
<name>A0ABW3VBV8_9PSEU</name>
<sequence>MTAPPQSRRAVQFSRFGPPDVLELVTEPLPTPGPADVVVAVAAAGVNFADTMVRRGEYRRDQQLPDVPGVEAVGTVVWAGPGSGHVVGTTVAAFLTEGGGYTDHAVVAGRRAYPVPADVAPVTVAAGFLQGITAWYAVDRHGRTRPGETVLVTGATGGVGGLAVQLAADLGARVIGTASTPAKRERARELGCAEAVDPADPDLRGTLRDLTDGRGVDVVVDMVGGPVFAAALDALGHNGRYVVVGSSTQQPAVFDARRLMPRGQTVSGFILRRIIDADPAEPGRAITHVLDRVAAGAVRLRTETFPLADAAHVHTLLEERRTVGKICLVP</sequence>
<evidence type="ECO:0000313" key="3">
    <source>
        <dbReference type="Proteomes" id="UP001597182"/>
    </source>
</evidence>